<feature type="transmembrane region" description="Helical" evidence="8">
    <location>
        <begin position="396"/>
        <end position="419"/>
    </location>
</feature>
<feature type="transmembrane region" description="Helical" evidence="8">
    <location>
        <begin position="155"/>
        <end position="178"/>
    </location>
</feature>
<reference evidence="9 10" key="1">
    <citation type="submission" date="2015-07" db="EMBL/GenBank/DDBJ databases">
        <title>Genome sequencing of Kibdelosporangium phytohabitans.</title>
        <authorList>
            <person name="Qin S."/>
            <person name="Xing K."/>
        </authorList>
    </citation>
    <scope>NUCLEOTIDE SEQUENCE [LARGE SCALE GENOMIC DNA]</scope>
    <source>
        <strain evidence="9 10">KLBMP1111</strain>
    </source>
</reference>
<dbReference type="GO" id="GO:0016757">
    <property type="term" value="F:glycosyltransferase activity"/>
    <property type="evidence" value="ECO:0007669"/>
    <property type="project" value="UniProtKB-KW"/>
</dbReference>
<comment type="similarity">
    <text evidence="7">Belongs to the MptA/B family.</text>
</comment>
<dbReference type="OrthoDB" id="5242303at2"/>
<evidence type="ECO:0000256" key="3">
    <source>
        <dbReference type="ARBA" id="ARBA00022679"/>
    </source>
</evidence>
<dbReference type="Pfam" id="PF26314">
    <property type="entry name" value="MptA_B_family"/>
    <property type="match status" value="1"/>
</dbReference>
<feature type="transmembrane region" description="Helical" evidence="8">
    <location>
        <begin position="431"/>
        <end position="451"/>
    </location>
</feature>
<feature type="transmembrane region" description="Helical" evidence="8">
    <location>
        <begin position="370"/>
        <end position="390"/>
    </location>
</feature>
<keyword evidence="6 8" id="KW-0472">Membrane</keyword>
<dbReference type="EMBL" id="CP012752">
    <property type="protein sequence ID" value="ALG10132.1"/>
    <property type="molecule type" value="Genomic_DNA"/>
</dbReference>
<dbReference type="GO" id="GO:0016020">
    <property type="term" value="C:membrane"/>
    <property type="evidence" value="ECO:0007669"/>
    <property type="project" value="UniProtKB-SubCell"/>
</dbReference>
<name>A0A0N9I278_9PSEU</name>
<evidence type="ECO:0000256" key="2">
    <source>
        <dbReference type="ARBA" id="ARBA00022676"/>
    </source>
</evidence>
<feature type="transmembrane region" description="Helical" evidence="8">
    <location>
        <begin position="337"/>
        <end position="358"/>
    </location>
</feature>
<dbReference type="Proteomes" id="UP000063699">
    <property type="component" value="Chromosome"/>
</dbReference>
<keyword evidence="5 8" id="KW-1133">Transmembrane helix</keyword>
<comment type="subcellular location">
    <subcellularLocation>
        <location evidence="1">Membrane</location>
        <topology evidence="1">Multi-pass membrane protein</topology>
    </subcellularLocation>
</comment>
<evidence type="ECO:0000313" key="9">
    <source>
        <dbReference type="EMBL" id="ALG10132.1"/>
    </source>
</evidence>
<proteinExistence type="inferred from homology"/>
<feature type="transmembrane region" description="Helical" evidence="8">
    <location>
        <begin position="42"/>
        <end position="61"/>
    </location>
</feature>
<feature type="transmembrane region" description="Helical" evidence="8">
    <location>
        <begin position="190"/>
        <end position="206"/>
    </location>
</feature>
<feature type="transmembrane region" description="Helical" evidence="8">
    <location>
        <begin position="236"/>
        <end position="259"/>
    </location>
</feature>
<protein>
    <recommendedName>
        <fullName evidence="11">DUF2029 domain-containing protein</fullName>
    </recommendedName>
</protein>
<keyword evidence="2" id="KW-0328">Glycosyltransferase</keyword>
<gene>
    <name evidence="9" type="ORF">AOZ06_27430</name>
</gene>
<keyword evidence="4 8" id="KW-0812">Transmembrane</keyword>
<organism evidence="9 10">
    <name type="scientific">Kibdelosporangium phytohabitans</name>
    <dbReference type="NCBI Taxonomy" id="860235"/>
    <lineage>
        <taxon>Bacteria</taxon>
        <taxon>Bacillati</taxon>
        <taxon>Actinomycetota</taxon>
        <taxon>Actinomycetes</taxon>
        <taxon>Pseudonocardiales</taxon>
        <taxon>Pseudonocardiaceae</taxon>
        <taxon>Kibdelosporangium</taxon>
    </lineage>
</organism>
<evidence type="ECO:0000256" key="7">
    <source>
        <dbReference type="ARBA" id="ARBA00043987"/>
    </source>
</evidence>
<evidence type="ECO:0000256" key="8">
    <source>
        <dbReference type="SAM" id="Phobius"/>
    </source>
</evidence>
<dbReference type="InterPro" id="IPR049829">
    <property type="entry name" value="MptA/B-like"/>
</dbReference>
<keyword evidence="3" id="KW-0808">Transferase</keyword>
<evidence type="ECO:0000256" key="1">
    <source>
        <dbReference type="ARBA" id="ARBA00004141"/>
    </source>
</evidence>
<evidence type="ECO:0000256" key="5">
    <source>
        <dbReference type="ARBA" id="ARBA00022989"/>
    </source>
</evidence>
<dbReference type="KEGG" id="kphy:AOZ06_27430"/>
<evidence type="ECO:0008006" key="11">
    <source>
        <dbReference type="Google" id="ProtNLM"/>
    </source>
</evidence>
<keyword evidence="10" id="KW-1185">Reference proteome</keyword>
<dbReference type="AlphaFoldDB" id="A0A0N9I278"/>
<dbReference type="NCBIfam" id="NF038066">
    <property type="entry name" value="MptB"/>
    <property type="match status" value="1"/>
</dbReference>
<evidence type="ECO:0000256" key="4">
    <source>
        <dbReference type="ARBA" id="ARBA00022692"/>
    </source>
</evidence>
<sequence>MIRLGLAGSVLIALGAFGAGATLLRDPLSGTPFAAWGYGHGRMVATAVLYLGIGVLVWAWIRAARMDARGMARATAVWSAPLLFAPPLFSTDLYTYLAQGAVADAGFNPYRTVPAEVPGPISDNAAGQWLFVPSPYGPLFIGLMRSVVSVTGTDLVAASVLARLVVVSGLWLLCLALPRLCRHLGARPRFALWIGVANPLVLLYLVGGAHNDLLMIGLMVTGAVLVLDHAPVRGFAVLTAAVAVKVAAVVALPFLVWVWAANRVPGRRVTVGGFVGVATAAVSIVVAVFGVCTVLAGVDLGWIGALDGNTGLEPWLSVPTALGKITSAVVDVDHARLITGFRVVGSGVLAGLVVWLWWRSRAGGAVALRGAALALLATVLLAPVVFPWYFTWPLAFGAAVGWQVSRIAVAGAVSMWLALSSHPDGRTLLPVWGFAAAFVFCLAVGIVLAYAGPDTPAPQRTGQRILGSVT</sequence>
<accession>A0A0N9I278</accession>
<evidence type="ECO:0000256" key="6">
    <source>
        <dbReference type="ARBA" id="ARBA00023136"/>
    </source>
</evidence>
<dbReference type="STRING" id="860235.AOZ06_27430"/>
<feature type="transmembrane region" description="Helical" evidence="8">
    <location>
        <begin position="271"/>
        <end position="298"/>
    </location>
</feature>
<evidence type="ECO:0000313" key="10">
    <source>
        <dbReference type="Proteomes" id="UP000063699"/>
    </source>
</evidence>
<dbReference type="RefSeq" id="WP_054292035.1">
    <property type="nucleotide sequence ID" value="NZ_CP012752.1"/>
</dbReference>